<feature type="domain" description="DNA/RNA-binding protein Kin17 WH-like" evidence="5">
    <location>
        <begin position="1"/>
        <end position="125"/>
    </location>
</feature>
<dbReference type="GO" id="GO:0003690">
    <property type="term" value="F:double-stranded DNA binding"/>
    <property type="evidence" value="ECO:0007669"/>
    <property type="project" value="TreeGrafter"/>
</dbReference>
<dbReference type="GeneID" id="42002578"/>
<dbReference type="GO" id="GO:0005634">
    <property type="term" value="C:nucleus"/>
    <property type="evidence" value="ECO:0007669"/>
    <property type="project" value="TreeGrafter"/>
</dbReference>
<dbReference type="Pfam" id="PF10357">
    <property type="entry name" value="WH_KIN17"/>
    <property type="match status" value="1"/>
</dbReference>
<dbReference type="EMBL" id="QEAO01000004">
    <property type="protein sequence ID" value="TPX36509.1"/>
    <property type="molecule type" value="Genomic_DNA"/>
</dbReference>
<dbReference type="SMART" id="SM01253">
    <property type="entry name" value="Kin17_mid"/>
    <property type="match status" value="1"/>
</dbReference>
<proteinExistence type="inferred from homology"/>
<sequence length="222" mass="25748">MQLFADNPNSFLENYSKQFLDDFLKLLSRRYNSRRVHANLVYQEYISDREHLHMNATRWNSLGAFVQYLGRESICEVDETEKGWFIKWIDRSPENLARQEAIQKKERGEKSDAEREQKMLDEQIEKVAAVTNASEAQYTELQRDSEEEKIKLNLNLKVGFAKPLFKKPEPKKMNALAMASKKSVDASASKVLSSSAPLLGKRMSEVEALINEDRLKKQRMEA</sequence>
<evidence type="ECO:0000259" key="5">
    <source>
        <dbReference type="SMART" id="SM01253"/>
    </source>
</evidence>
<dbReference type="GO" id="GO:0006260">
    <property type="term" value="P:DNA replication"/>
    <property type="evidence" value="ECO:0007669"/>
    <property type="project" value="TreeGrafter"/>
</dbReference>
<evidence type="ECO:0000256" key="2">
    <source>
        <dbReference type="ARBA" id="ARBA00022723"/>
    </source>
</evidence>
<dbReference type="PANTHER" id="PTHR12805:SF0">
    <property type="entry name" value="DNA_RNA-BINDING PROTEIN KIN17"/>
    <property type="match status" value="1"/>
</dbReference>
<comment type="similarity">
    <text evidence="1">Belongs to the KIN17 family.</text>
</comment>
<protein>
    <recommendedName>
        <fullName evidence="5">DNA/RNA-binding protein Kin17 WH-like domain-containing protein</fullName>
    </recommendedName>
</protein>
<reference evidence="6 7" key="1">
    <citation type="journal article" date="2019" name="Sci. Rep.">
        <title>Comparative genomics of chytrid fungi reveal insights into the obligate biotrophic and pathogenic lifestyle of Synchytrium endobioticum.</title>
        <authorList>
            <person name="van de Vossenberg B.T.L.H."/>
            <person name="Warris S."/>
            <person name="Nguyen H.D.T."/>
            <person name="van Gent-Pelzer M.P.E."/>
            <person name="Joly D.L."/>
            <person name="van de Geest H.C."/>
            <person name="Bonants P.J.M."/>
            <person name="Smith D.S."/>
            <person name="Levesque C.A."/>
            <person name="van der Lee T.A.J."/>
        </authorList>
    </citation>
    <scope>NUCLEOTIDE SEQUENCE [LARGE SCALE GENOMIC DNA]</scope>
    <source>
        <strain evidence="6 7">JEL517</strain>
    </source>
</reference>
<keyword evidence="7" id="KW-1185">Reference proteome</keyword>
<dbReference type="Proteomes" id="UP000319731">
    <property type="component" value="Unassembled WGS sequence"/>
</dbReference>
<dbReference type="Gene3D" id="1.10.10.2030">
    <property type="entry name" value="DNA/RNA-binding protein Kin17, conserved domain"/>
    <property type="match status" value="1"/>
</dbReference>
<accession>A0A507CBI8</accession>
<organism evidence="6 7">
    <name type="scientific">Synchytrium microbalum</name>
    <dbReference type="NCBI Taxonomy" id="1806994"/>
    <lineage>
        <taxon>Eukaryota</taxon>
        <taxon>Fungi</taxon>
        <taxon>Fungi incertae sedis</taxon>
        <taxon>Chytridiomycota</taxon>
        <taxon>Chytridiomycota incertae sedis</taxon>
        <taxon>Chytridiomycetes</taxon>
        <taxon>Synchytriales</taxon>
        <taxon>Synchytriaceae</taxon>
        <taxon>Synchytrium</taxon>
    </lineage>
</organism>
<dbReference type="GO" id="GO:0008270">
    <property type="term" value="F:zinc ion binding"/>
    <property type="evidence" value="ECO:0007669"/>
    <property type="project" value="UniProtKB-KW"/>
</dbReference>
<keyword evidence="3" id="KW-0863">Zinc-finger</keyword>
<dbReference type="InterPro" id="IPR038254">
    <property type="entry name" value="KIN17_WH-like_sf"/>
</dbReference>
<dbReference type="InterPro" id="IPR019447">
    <property type="entry name" value="DNA/RNA-bd_Kin17_WH-like_dom"/>
</dbReference>
<keyword evidence="4" id="KW-0862">Zinc</keyword>
<dbReference type="PANTHER" id="PTHR12805">
    <property type="entry name" value="KIN17 KIN, ANTIGENIC DETERMINANT OF RECA PROTEIN HOMOLOG"/>
    <property type="match status" value="1"/>
</dbReference>
<dbReference type="GO" id="GO:0006974">
    <property type="term" value="P:DNA damage response"/>
    <property type="evidence" value="ECO:0007669"/>
    <property type="project" value="TreeGrafter"/>
</dbReference>
<evidence type="ECO:0000313" key="6">
    <source>
        <dbReference type="EMBL" id="TPX36509.1"/>
    </source>
</evidence>
<gene>
    <name evidence="6" type="ORF">SmJEL517_g01353</name>
</gene>
<evidence type="ECO:0000256" key="4">
    <source>
        <dbReference type="ARBA" id="ARBA00022833"/>
    </source>
</evidence>
<name>A0A507CBI8_9FUNG</name>
<dbReference type="FunFam" id="1.10.10.2030:FF:000001">
    <property type="entry name" value="DNA/RNA-binding protein KIN17, putative"/>
    <property type="match status" value="1"/>
</dbReference>
<evidence type="ECO:0000313" key="7">
    <source>
        <dbReference type="Proteomes" id="UP000319731"/>
    </source>
</evidence>
<keyword evidence="2" id="KW-0479">Metal-binding</keyword>
<dbReference type="STRING" id="1806994.A0A507CBI8"/>
<dbReference type="OrthoDB" id="10266249at2759"/>
<comment type="caution">
    <text evidence="6">The sequence shown here is derived from an EMBL/GenBank/DDBJ whole genome shotgun (WGS) entry which is preliminary data.</text>
</comment>
<evidence type="ECO:0000256" key="1">
    <source>
        <dbReference type="ARBA" id="ARBA00008517"/>
    </source>
</evidence>
<evidence type="ECO:0000256" key="3">
    <source>
        <dbReference type="ARBA" id="ARBA00022771"/>
    </source>
</evidence>
<dbReference type="RefSeq" id="XP_031026723.1">
    <property type="nucleotide sequence ID" value="XM_031167281.1"/>
</dbReference>
<dbReference type="AlphaFoldDB" id="A0A507CBI8"/>
<dbReference type="InterPro" id="IPR037321">
    <property type="entry name" value="KIN17-like"/>
</dbReference>